<dbReference type="HAMAP" id="MF_01307_B">
    <property type="entry name" value="Ribosomal_uS5_B"/>
    <property type="match status" value="1"/>
</dbReference>
<feature type="region of interest" description="Disordered" evidence="10">
    <location>
        <begin position="158"/>
        <end position="190"/>
    </location>
</feature>
<evidence type="ECO:0000256" key="8">
    <source>
        <dbReference type="HAMAP-Rule" id="MF_01307"/>
    </source>
</evidence>
<keyword evidence="6 8" id="KW-0687">Ribonucleoprotein</keyword>
<accession>A0ABT4ZGY3</accession>
<keyword evidence="4 8" id="KW-0694">RNA-binding</keyword>
<feature type="domain" description="S5 DRBM" evidence="11">
    <location>
        <begin position="20"/>
        <end position="83"/>
    </location>
</feature>
<keyword evidence="13" id="KW-1185">Reference proteome</keyword>
<evidence type="ECO:0000256" key="9">
    <source>
        <dbReference type="RuleBase" id="RU003823"/>
    </source>
</evidence>
<dbReference type="PANTHER" id="PTHR48277:SF1">
    <property type="entry name" value="MITOCHONDRIAL RIBOSOMAL PROTEIN S5"/>
    <property type="match status" value="1"/>
</dbReference>
<comment type="domain">
    <text evidence="8">The N-terminal domain interacts with the head of the 30S subunit; the C-terminal domain interacts with the body and contacts protein S4. The interaction surface between S4 and S5 is involved in control of translational fidelity.</text>
</comment>
<dbReference type="PROSITE" id="PS00585">
    <property type="entry name" value="RIBOSOMAL_S5"/>
    <property type="match status" value="1"/>
</dbReference>
<dbReference type="PANTHER" id="PTHR48277">
    <property type="entry name" value="MITOCHONDRIAL RIBOSOMAL PROTEIN S5"/>
    <property type="match status" value="1"/>
</dbReference>
<comment type="function">
    <text evidence="8">With S4 and S12 plays an important role in translational accuracy.</text>
</comment>
<dbReference type="Proteomes" id="UP001165641">
    <property type="component" value="Unassembled WGS sequence"/>
</dbReference>
<keyword evidence="3 8" id="KW-0699">rRNA-binding</keyword>
<protein>
    <recommendedName>
        <fullName evidence="7 8">Small ribosomal subunit protein uS5</fullName>
    </recommendedName>
</protein>
<dbReference type="RefSeq" id="WP_271889732.1">
    <property type="nucleotide sequence ID" value="NZ_JAQBIE010000018.1"/>
</dbReference>
<evidence type="ECO:0000256" key="10">
    <source>
        <dbReference type="SAM" id="MobiDB-lite"/>
    </source>
</evidence>
<gene>
    <name evidence="8 12" type="primary">rpsE</name>
    <name evidence="12" type="ORF">PAF17_14025</name>
</gene>
<dbReference type="GO" id="GO:0005840">
    <property type="term" value="C:ribosome"/>
    <property type="evidence" value="ECO:0007669"/>
    <property type="project" value="UniProtKB-KW"/>
</dbReference>
<evidence type="ECO:0000256" key="4">
    <source>
        <dbReference type="ARBA" id="ARBA00022884"/>
    </source>
</evidence>
<dbReference type="InterPro" id="IPR000851">
    <property type="entry name" value="Ribosomal_uS5"/>
</dbReference>
<dbReference type="InterPro" id="IPR013810">
    <property type="entry name" value="Ribosomal_uS5_N"/>
</dbReference>
<name>A0ABT4ZGY3_9RHOB</name>
<dbReference type="SUPFAM" id="SSF54768">
    <property type="entry name" value="dsRNA-binding domain-like"/>
    <property type="match status" value="1"/>
</dbReference>
<evidence type="ECO:0000256" key="1">
    <source>
        <dbReference type="ARBA" id="ARBA00003093"/>
    </source>
</evidence>
<evidence type="ECO:0000256" key="5">
    <source>
        <dbReference type="ARBA" id="ARBA00022980"/>
    </source>
</evidence>
<organism evidence="12 13">
    <name type="scientific">Paracoccus onchidii</name>
    <dbReference type="NCBI Taxonomy" id="3017813"/>
    <lineage>
        <taxon>Bacteria</taxon>
        <taxon>Pseudomonadati</taxon>
        <taxon>Pseudomonadota</taxon>
        <taxon>Alphaproteobacteria</taxon>
        <taxon>Rhodobacterales</taxon>
        <taxon>Paracoccaceae</taxon>
        <taxon>Paracoccus</taxon>
    </lineage>
</organism>
<dbReference type="InterPro" id="IPR005712">
    <property type="entry name" value="Ribosomal_uS5_bac-type"/>
</dbReference>
<evidence type="ECO:0000256" key="6">
    <source>
        <dbReference type="ARBA" id="ARBA00023274"/>
    </source>
</evidence>
<dbReference type="PROSITE" id="PS50881">
    <property type="entry name" value="S5_DSRBD"/>
    <property type="match status" value="1"/>
</dbReference>
<feature type="compositionally biased region" description="Low complexity" evidence="10">
    <location>
        <begin position="181"/>
        <end position="190"/>
    </location>
</feature>
<dbReference type="SUPFAM" id="SSF54211">
    <property type="entry name" value="Ribosomal protein S5 domain 2-like"/>
    <property type="match status" value="1"/>
</dbReference>
<comment type="subunit">
    <text evidence="8">Part of the 30S ribosomal subunit. Contacts proteins S4 and S8.</text>
</comment>
<evidence type="ECO:0000313" key="12">
    <source>
        <dbReference type="EMBL" id="MDB6178615.1"/>
    </source>
</evidence>
<comment type="function">
    <text evidence="1 8">Located at the back of the 30S subunit body where it stabilizes the conformation of the head with respect to the body.</text>
</comment>
<dbReference type="Pfam" id="PF03719">
    <property type="entry name" value="Ribosomal_S5_C"/>
    <property type="match status" value="1"/>
</dbReference>
<evidence type="ECO:0000256" key="3">
    <source>
        <dbReference type="ARBA" id="ARBA00022730"/>
    </source>
</evidence>
<keyword evidence="5 8" id="KW-0689">Ribosomal protein</keyword>
<evidence type="ECO:0000256" key="2">
    <source>
        <dbReference type="ARBA" id="ARBA00008945"/>
    </source>
</evidence>
<dbReference type="NCBIfam" id="TIGR01021">
    <property type="entry name" value="rpsE_bact"/>
    <property type="match status" value="1"/>
</dbReference>
<dbReference type="InterPro" id="IPR005324">
    <property type="entry name" value="Ribosomal_uS5_C"/>
</dbReference>
<dbReference type="InterPro" id="IPR020568">
    <property type="entry name" value="Ribosomal_Su5_D2-typ_SF"/>
</dbReference>
<evidence type="ECO:0000313" key="13">
    <source>
        <dbReference type="Proteomes" id="UP001165641"/>
    </source>
</evidence>
<comment type="similarity">
    <text evidence="2 8 9">Belongs to the universal ribosomal protein uS5 family.</text>
</comment>
<dbReference type="Gene3D" id="3.30.230.10">
    <property type="match status" value="1"/>
</dbReference>
<dbReference type="EMBL" id="JAQBIE010000018">
    <property type="protein sequence ID" value="MDB6178615.1"/>
    <property type="molecule type" value="Genomic_DNA"/>
</dbReference>
<evidence type="ECO:0000256" key="7">
    <source>
        <dbReference type="ARBA" id="ARBA00035255"/>
    </source>
</evidence>
<dbReference type="Gene3D" id="3.30.160.20">
    <property type="match status" value="1"/>
</dbReference>
<reference evidence="12" key="1">
    <citation type="submission" date="2022-12" db="EMBL/GenBank/DDBJ databases">
        <title>Paracoccus onchidii sp. nov., isolated from a marine invertebrate from the South China Sea.</title>
        <authorList>
            <person name="Xu S."/>
            <person name="Liu Z."/>
            <person name="Xu Y."/>
        </authorList>
    </citation>
    <scope>NUCLEOTIDE SEQUENCE</scope>
    <source>
        <strain evidence="12">Z330</strain>
    </source>
</reference>
<proteinExistence type="inferred from homology"/>
<dbReference type="Pfam" id="PF00333">
    <property type="entry name" value="Ribosomal_S5"/>
    <property type="match status" value="1"/>
</dbReference>
<comment type="caution">
    <text evidence="12">The sequence shown here is derived from an EMBL/GenBank/DDBJ whole genome shotgun (WGS) entry which is preliminary data.</text>
</comment>
<dbReference type="InterPro" id="IPR014721">
    <property type="entry name" value="Ribsml_uS5_D2-typ_fold_subgr"/>
</dbReference>
<dbReference type="InterPro" id="IPR018192">
    <property type="entry name" value="Ribosomal_uS5_N_CS"/>
</dbReference>
<sequence length="190" mass="20517">MAERDNRRSRRDDRDETPEFADRLVAINRVSKTVKGGKRFGFAALVVVGDQRGRVGFGKGKAKEVPEAIRKATEQAKRNMIRVPLRDGRTLHHDIEGRHGAGKVVMRTAVPGTGIIAGGPMRAVFEMLGVQDVVAKSLGSQNPYNMIRATLDGLKLGSSPRSVAQRRGKKVADILPSQDKAPAAAEAAQA</sequence>
<evidence type="ECO:0000259" key="11">
    <source>
        <dbReference type="PROSITE" id="PS50881"/>
    </source>
</evidence>